<protein>
    <submittedName>
        <fullName evidence="1">SAM-dependent methyltransferase</fullName>
    </submittedName>
</protein>
<keyword evidence="1" id="KW-0808">Transferase</keyword>
<gene>
    <name evidence="1" type="ORF">J2S63_003455</name>
</gene>
<keyword evidence="1" id="KW-0489">Methyltransferase</keyword>
<dbReference type="GO" id="GO:0008168">
    <property type="term" value="F:methyltransferase activity"/>
    <property type="evidence" value="ECO:0007669"/>
    <property type="project" value="UniProtKB-KW"/>
</dbReference>
<keyword evidence="2" id="KW-1185">Reference proteome</keyword>
<evidence type="ECO:0000313" key="1">
    <source>
        <dbReference type="EMBL" id="MDR7363902.1"/>
    </source>
</evidence>
<accession>A0ABU2BZS4</accession>
<comment type="caution">
    <text evidence="1">The sequence shown here is derived from an EMBL/GenBank/DDBJ whole genome shotgun (WGS) entry which is preliminary data.</text>
</comment>
<dbReference type="InterPro" id="IPR029063">
    <property type="entry name" value="SAM-dependent_MTases_sf"/>
</dbReference>
<dbReference type="SUPFAM" id="SSF53335">
    <property type="entry name" value="S-adenosyl-L-methionine-dependent methyltransferases"/>
    <property type="match status" value="1"/>
</dbReference>
<organism evidence="1 2">
    <name type="scientific">Nocardioides marmoribigeumensis</name>
    <dbReference type="NCBI Taxonomy" id="433649"/>
    <lineage>
        <taxon>Bacteria</taxon>
        <taxon>Bacillati</taxon>
        <taxon>Actinomycetota</taxon>
        <taxon>Actinomycetes</taxon>
        <taxon>Propionibacteriales</taxon>
        <taxon>Nocardioidaceae</taxon>
        <taxon>Nocardioides</taxon>
    </lineage>
</organism>
<sequence>MTIHVSMNIADKAGMLREARRVLRPGGRFVVYDVLQGPDGEIHFPVPWARDPSTSHLVTPDEMRALLGDAGFSVVEETDSSAASRDWFSAMAARIAASGPPPVTFAAFLGNDFAEMARNQVANLAEERIRTVTFVCT</sequence>
<reference evidence="1 2" key="1">
    <citation type="submission" date="2023-07" db="EMBL/GenBank/DDBJ databases">
        <title>Sequencing the genomes of 1000 actinobacteria strains.</title>
        <authorList>
            <person name="Klenk H.-P."/>
        </authorList>
    </citation>
    <scope>NUCLEOTIDE SEQUENCE [LARGE SCALE GENOMIC DNA]</scope>
    <source>
        <strain evidence="1 2">DSM 19426</strain>
    </source>
</reference>
<proteinExistence type="predicted"/>
<dbReference type="EMBL" id="JAVDYG010000001">
    <property type="protein sequence ID" value="MDR7363902.1"/>
    <property type="molecule type" value="Genomic_DNA"/>
</dbReference>
<name>A0ABU2BZS4_9ACTN</name>
<dbReference type="Gene3D" id="3.40.50.150">
    <property type="entry name" value="Vaccinia Virus protein VP39"/>
    <property type="match status" value="1"/>
</dbReference>
<dbReference type="GO" id="GO:0032259">
    <property type="term" value="P:methylation"/>
    <property type="evidence" value="ECO:0007669"/>
    <property type="project" value="UniProtKB-KW"/>
</dbReference>
<dbReference type="Proteomes" id="UP001183648">
    <property type="component" value="Unassembled WGS sequence"/>
</dbReference>
<evidence type="ECO:0000313" key="2">
    <source>
        <dbReference type="Proteomes" id="UP001183648"/>
    </source>
</evidence>